<dbReference type="Gene3D" id="3.40.50.300">
    <property type="entry name" value="P-loop containing nucleotide triphosphate hydrolases"/>
    <property type="match status" value="1"/>
</dbReference>
<dbReference type="AlphaFoldDB" id="A0A0P9Z352"/>
<reference evidence="1 2" key="1">
    <citation type="submission" date="2015-09" db="EMBL/GenBank/DDBJ databases">
        <title>Genome announcement of multiple Pseudomonas syringae strains.</title>
        <authorList>
            <person name="Thakur S."/>
            <person name="Wang P.W."/>
            <person name="Gong Y."/>
            <person name="Weir B.S."/>
            <person name="Guttman D.S."/>
        </authorList>
    </citation>
    <scope>NUCLEOTIDE SEQUENCE [LARGE SCALE GENOMIC DNA]</scope>
    <source>
        <strain evidence="1 2">ICMP3882</strain>
    </source>
</reference>
<evidence type="ECO:0000313" key="2">
    <source>
        <dbReference type="Proteomes" id="UP000050554"/>
    </source>
</evidence>
<proteinExistence type="predicted"/>
<dbReference type="Gene3D" id="1.25.40.10">
    <property type="entry name" value="Tetratricopeptide repeat domain"/>
    <property type="match status" value="1"/>
</dbReference>
<name>A0A0P9Z352_PSESI</name>
<dbReference type="InterPro" id="IPR027417">
    <property type="entry name" value="P-loop_NTPase"/>
</dbReference>
<gene>
    <name evidence="1" type="ORF">ALO47_02685</name>
</gene>
<organism evidence="1 2">
    <name type="scientific">Pseudomonas syringae pv. ribicola</name>
    <dbReference type="NCBI Taxonomy" id="55398"/>
    <lineage>
        <taxon>Bacteria</taxon>
        <taxon>Pseudomonadati</taxon>
        <taxon>Pseudomonadota</taxon>
        <taxon>Gammaproteobacteria</taxon>
        <taxon>Pseudomonadales</taxon>
        <taxon>Pseudomonadaceae</taxon>
        <taxon>Pseudomonas</taxon>
    </lineage>
</organism>
<comment type="caution">
    <text evidence="1">The sequence shown here is derived from an EMBL/GenBank/DDBJ whole genome shotgun (WGS) entry which is preliminary data.</text>
</comment>
<dbReference type="PATRIC" id="fig|55398.3.peg.3407"/>
<evidence type="ECO:0000313" key="1">
    <source>
        <dbReference type="EMBL" id="KPY43687.1"/>
    </source>
</evidence>
<accession>A0A0P9Z352</accession>
<dbReference type="InterPro" id="IPR011990">
    <property type="entry name" value="TPR-like_helical_dom_sf"/>
</dbReference>
<dbReference type="RefSeq" id="WP_004882458.1">
    <property type="nucleotide sequence ID" value="NZ_LJRF01000185.1"/>
</dbReference>
<dbReference type="SUPFAM" id="SSF52540">
    <property type="entry name" value="P-loop containing nucleoside triphosphate hydrolases"/>
    <property type="match status" value="1"/>
</dbReference>
<sequence>MNSLTRNLLIQRVIDSLRTLAPGPLFERFGVVLVERMRNIRMVQRGSSVNGSPVGGALDAVSEDGTIVVEASIEKRYFLGAMQKPWGDLDHTLSLAPRAKDVYLLSSQLAETGVIVAMVDKALQDARMSGRRLHLMDSRSIAEVIIDTLMLCDDAINDLAQHLPVLAEIRDDHPASLKAPPLSPVYVENEVVNKELDRRLESEACVEISGIGGIGKSQAAAAYLLRMEDRFNYRFWVSGRDIDSVERLSSVPVRRGGAERNVSALLRKNSTFLVVDDASPSLAVNQLANLCGPGSRILITRQNPSSGAYVMPTMDPKQARTLLGRGLDAPPPRKQFNTIWRSVGGHPLSLALLNAAAREGVSWTDLADDCTHVAKLPVDGARLADCILGRLKPVLEEELCLFQWAGQSHCDRDFFKHVVGRLRLRSFEHHGLTAPESPASLRIHDIVFAALQSLNWLTDEKAKEIDGHLESFILQQIRDDGHGLQLIASQLRRKISNNIANGDRRPAYLYAVAMTWTGSAIPVHLLPDPLAEAGRLRLLSANQYEVDILVVLQTIEARERYLWQTSGEVAARTWLGSVLQAYSDLEAIVDLSAKQTAEIKHHHAKTLRNLGKNMEAERLFEEVVASHALNDSKLQLVRSVGRRPESFEVAKRYASEIIATKLGGGSVSPSILMALGDALNGARQTWAGDLIEQHEELFLEEALRSASLGIPQGYHSVASFVRALVWHAPDRVGSLLERLPEPTPLMLDDDQSRGSYAEIMMLAAGIDNELDYLNRALEAFETLRLPSIYQKRKWGEALYKLGRYAESETILEAISDTSGRIWLAHNLSQVKLGLGQLAQALDLANECVEGAIEENEKYRSSFLLQRVKVKIALGQCPASDIAEGYRHTNNTGLFAQFAELQKAVSLSTAVQT</sequence>
<protein>
    <recommendedName>
        <fullName evidence="3">Tetratricopeptide repeat protein</fullName>
    </recommendedName>
</protein>
<evidence type="ECO:0008006" key="3">
    <source>
        <dbReference type="Google" id="ProtNLM"/>
    </source>
</evidence>
<dbReference type="Proteomes" id="UP000050554">
    <property type="component" value="Unassembled WGS sequence"/>
</dbReference>
<dbReference type="EMBL" id="LJRF01000185">
    <property type="protein sequence ID" value="KPY43687.1"/>
    <property type="molecule type" value="Genomic_DNA"/>
</dbReference>